<feature type="compositionally biased region" description="Acidic residues" evidence="1">
    <location>
        <begin position="1"/>
        <end position="15"/>
    </location>
</feature>
<feature type="region of interest" description="Disordered" evidence="1">
    <location>
        <begin position="838"/>
        <end position="858"/>
    </location>
</feature>
<feature type="compositionally biased region" description="Basic and acidic residues" evidence="1">
    <location>
        <begin position="672"/>
        <end position="682"/>
    </location>
</feature>
<feature type="compositionally biased region" description="Low complexity" evidence="1">
    <location>
        <begin position="546"/>
        <end position="608"/>
    </location>
</feature>
<name>A0A397UNL3_9GLOM</name>
<feature type="compositionally biased region" description="Polar residues" evidence="1">
    <location>
        <begin position="609"/>
        <end position="635"/>
    </location>
</feature>
<feature type="compositionally biased region" description="Basic and acidic residues" evidence="1">
    <location>
        <begin position="430"/>
        <end position="451"/>
    </location>
</feature>
<reference evidence="2 3" key="1">
    <citation type="submission" date="2018-06" db="EMBL/GenBank/DDBJ databases">
        <title>Comparative genomics reveals the genomic features of Rhizophagus irregularis, R. cerebriforme, R. diaphanum and Gigaspora rosea, and their symbiotic lifestyle signature.</title>
        <authorList>
            <person name="Morin E."/>
            <person name="San Clemente H."/>
            <person name="Chen E.C.H."/>
            <person name="De La Providencia I."/>
            <person name="Hainaut M."/>
            <person name="Kuo A."/>
            <person name="Kohler A."/>
            <person name="Murat C."/>
            <person name="Tang N."/>
            <person name="Roy S."/>
            <person name="Loubradou J."/>
            <person name="Henrissat B."/>
            <person name="Grigoriev I.V."/>
            <person name="Corradi N."/>
            <person name="Roux C."/>
            <person name="Martin F.M."/>
        </authorList>
    </citation>
    <scope>NUCLEOTIDE SEQUENCE [LARGE SCALE GENOMIC DNA]</scope>
    <source>
        <strain evidence="2 3">DAOM 194757</strain>
    </source>
</reference>
<dbReference type="AlphaFoldDB" id="A0A397UNL3"/>
<proteinExistence type="predicted"/>
<evidence type="ECO:0000313" key="2">
    <source>
        <dbReference type="EMBL" id="RIB11830.1"/>
    </source>
</evidence>
<protein>
    <submittedName>
        <fullName evidence="2">Uncharacterized protein</fullName>
    </submittedName>
</protein>
<feature type="compositionally biased region" description="Low complexity" evidence="1">
    <location>
        <begin position="636"/>
        <end position="661"/>
    </location>
</feature>
<feature type="compositionally biased region" description="Polar residues" evidence="1">
    <location>
        <begin position="739"/>
        <end position="750"/>
    </location>
</feature>
<dbReference type="SUPFAM" id="SSF47095">
    <property type="entry name" value="HMG-box"/>
    <property type="match status" value="1"/>
</dbReference>
<accession>A0A397UNL3</accession>
<dbReference type="EMBL" id="QKWP01001091">
    <property type="protein sequence ID" value="RIB11830.1"/>
    <property type="molecule type" value="Genomic_DNA"/>
</dbReference>
<sequence length="858" mass="95265">MSDPEDEVVDMDLDSGSETGKNLVDKNPGNDKDFSASKSILQNSSIIQKSPEIIKKPEQIPSTNSKMINADLPDLSKSLPQKPFLPPISISSQSSQASSTNLSICQNSTTNGQIKPSHTKLSFRLSPIPKPFKYKIRPNFPNFTVNQDSLTSRSDNPLITFGNKNTTNLNVSPTSEAHKQIRPPSVSADHSNSELSSKVISPGAAQNTHVMDIDNNTNAATTISSISNVREREITGAMPISAGPSKTCENDLNIIASSNKMDLDSSLNFKSFHSVPIKTGLTKFDKMEIDQSSIVTTTLSNSNLKPLVDLNLNDIFLDNNHDNTTKTISNTESVDKVVQKEVKMGLVQDIKTSDTLNSINGNVDIHNNFECLDKVAQSTFSSADNQICLQNSSITELSNDVNDNLSDQTFNFQKKKVDKGKQKEIYNNKEKSIQNDHLNHSEGDFDSKNAKESLSTSSQDDLKQITDESELSKDVIDKYQVLDNALYEFDQATQKAYEAFLSLEKVLPPETIIRIDPPTNDKWQKIKEMMGMSKKRYRLNGITNMQSSTQSNTQTSTQSNTQMSTQSNTQMSTQSNTQMSTQSNTQMSTQSNTQMSTQSNTQMSTQSNGVQSSTQSNGVQLSTQSNGVQSSTQSNGVQSSTQSNGVQSSTQSSTQLSTQSNGVQSSTQSDMHLSKSDYRDSRNTPFDVPLDDDSNTRPKKPSPRRSDSNPVRRRSSNQISRSPKFVRTTRSSTKEKDSTPSYKIKSSTTRTYVRRQNKSIPESVLNFTDLTNFPENNEQRKPTTAFGYYCLELSAVHFYSKGLSSPEFVASAAESWAKMSDDHKEMYEKKRRMMVNQIKQRKTLPRDPQIESSRSARK</sequence>
<comment type="caution">
    <text evidence="2">The sequence shown here is derived from an EMBL/GenBank/DDBJ whole genome shotgun (WGS) entry which is preliminary data.</text>
</comment>
<gene>
    <name evidence="2" type="ORF">C2G38_2249901</name>
</gene>
<feature type="compositionally biased region" description="Polar residues" evidence="1">
    <location>
        <begin position="662"/>
        <end position="671"/>
    </location>
</feature>
<dbReference type="CDD" id="cd00084">
    <property type="entry name" value="HMG-box_SF"/>
    <property type="match status" value="1"/>
</dbReference>
<dbReference type="OrthoDB" id="2422715at2759"/>
<feature type="region of interest" description="Disordered" evidence="1">
    <location>
        <begin position="546"/>
        <end position="750"/>
    </location>
</feature>
<feature type="region of interest" description="Disordered" evidence="1">
    <location>
        <begin position="1"/>
        <end position="39"/>
    </location>
</feature>
<dbReference type="Proteomes" id="UP000266673">
    <property type="component" value="Unassembled WGS sequence"/>
</dbReference>
<evidence type="ECO:0000313" key="3">
    <source>
        <dbReference type="Proteomes" id="UP000266673"/>
    </source>
</evidence>
<dbReference type="Gene3D" id="1.10.30.10">
    <property type="entry name" value="High mobility group box domain"/>
    <property type="match status" value="1"/>
</dbReference>
<organism evidence="2 3">
    <name type="scientific">Gigaspora rosea</name>
    <dbReference type="NCBI Taxonomy" id="44941"/>
    <lineage>
        <taxon>Eukaryota</taxon>
        <taxon>Fungi</taxon>
        <taxon>Fungi incertae sedis</taxon>
        <taxon>Mucoromycota</taxon>
        <taxon>Glomeromycotina</taxon>
        <taxon>Glomeromycetes</taxon>
        <taxon>Diversisporales</taxon>
        <taxon>Gigasporaceae</taxon>
        <taxon>Gigaspora</taxon>
    </lineage>
</organism>
<keyword evidence="3" id="KW-1185">Reference proteome</keyword>
<feature type="region of interest" description="Disordered" evidence="1">
    <location>
        <begin position="161"/>
        <end position="196"/>
    </location>
</feature>
<feature type="compositionally biased region" description="Polar residues" evidence="1">
    <location>
        <begin position="161"/>
        <end position="175"/>
    </location>
</feature>
<dbReference type="InterPro" id="IPR036910">
    <property type="entry name" value="HMG_box_dom_sf"/>
</dbReference>
<evidence type="ECO:0000256" key="1">
    <source>
        <dbReference type="SAM" id="MobiDB-lite"/>
    </source>
</evidence>
<feature type="region of interest" description="Disordered" evidence="1">
    <location>
        <begin position="430"/>
        <end position="462"/>
    </location>
</feature>